<organism evidence="3 4">
    <name type="scientific">Carpinus fangiana</name>
    <dbReference type="NCBI Taxonomy" id="176857"/>
    <lineage>
        <taxon>Eukaryota</taxon>
        <taxon>Viridiplantae</taxon>
        <taxon>Streptophyta</taxon>
        <taxon>Embryophyta</taxon>
        <taxon>Tracheophyta</taxon>
        <taxon>Spermatophyta</taxon>
        <taxon>Magnoliopsida</taxon>
        <taxon>eudicotyledons</taxon>
        <taxon>Gunneridae</taxon>
        <taxon>Pentapetalae</taxon>
        <taxon>rosids</taxon>
        <taxon>fabids</taxon>
        <taxon>Fagales</taxon>
        <taxon>Betulaceae</taxon>
        <taxon>Carpinus</taxon>
    </lineage>
</organism>
<evidence type="ECO:0000256" key="1">
    <source>
        <dbReference type="SAM" id="Coils"/>
    </source>
</evidence>
<proteinExistence type="predicted"/>
<protein>
    <recommendedName>
        <fullName evidence="2">F-box domain-containing protein</fullName>
    </recommendedName>
</protein>
<keyword evidence="1" id="KW-0175">Coiled coil</keyword>
<evidence type="ECO:0000313" key="4">
    <source>
        <dbReference type="Proteomes" id="UP000327013"/>
    </source>
</evidence>
<dbReference type="Pfam" id="PF12937">
    <property type="entry name" value="F-box-like"/>
    <property type="match status" value="1"/>
</dbReference>
<dbReference type="InterPro" id="IPR044809">
    <property type="entry name" value="AUF1-like"/>
</dbReference>
<feature type="domain" description="F-box" evidence="2">
    <location>
        <begin position="10"/>
        <end position="47"/>
    </location>
</feature>
<evidence type="ECO:0000259" key="2">
    <source>
        <dbReference type="Pfam" id="PF12937"/>
    </source>
</evidence>
<dbReference type="Gene3D" id="1.20.1280.50">
    <property type="match status" value="1"/>
</dbReference>
<dbReference type="InterPro" id="IPR001810">
    <property type="entry name" value="F-box_dom"/>
</dbReference>
<dbReference type="Proteomes" id="UP000327013">
    <property type="component" value="Chromosome 4"/>
</dbReference>
<reference evidence="3 4" key="1">
    <citation type="submission" date="2019-06" db="EMBL/GenBank/DDBJ databases">
        <title>A chromosomal-level reference genome of Carpinus fangiana (Coryloideae, Betulaceae).</title>
        <authorList>
            <person name="Yang X."/>
            <person name="Wang Z."/>
            <person name="Zhang L."/>
            <person name="Hao G."/>
            <person name="Liu J."/>
            <person name="Yang Y."/>
        </authorList>
    </citation>
    <scope>NUCLEOTIDE SEQUENCE [LARGE SCALE GENOMIC DNA]</scope>
    <source>
        <strain evidence="3">Cfa_2016G</strain>
        <tissue evidence="3">Leaf</tissue>
    </source>
</reference>
<gene>
    <name evidence="3" type="ORF">FH972_009836</name>
</gene>
<evidence type="ECO:0000313" key="3">
    <source>
        <dbReference type="EMBL" id="KAE8037227.1"/>
    </source>
</evidence>
<feature type="coiled-coil region" evidence="1">
    <location>
        <begin position="237"/>
        <end position="264"/>
    </location>
</feature>
<name>A0A660KLF1_9ROSI</name>
<dbReference type="InterPro" id="IPR036047">
    <property type="entry name" value="F-box-like_dom_sf"/>
</dbReference>
<accession>A0A660KLF1</accession>
<keyword evidence="4" id="KW-1185">Reference proteome</keyword>
<sequence length="347" mass="39394">MNSKQEDDQFDRLPDALLLLIFNKLLDAKTLIRCLSVSKRFASLVSQIHTIFLPLPCFVPNPKPRELGFPIKVIKVLVNKLITKPIQFLHHIVSSKPHAAAINSNISNHFLYYSPNKVLKNFKEIKTLRLALPRLGCEMGFNGTGDHSLLKWKAEFGEELRSCVVLGATSFQRQLEREEQQEIRPPLTEEDLQSRIIWTISCLVSASMRHFLLKQIVGKLPMLQSVVITDASKQGKLRMVEQQLVELRNTVKNSSEALESSLERTPIPNLCMKLWYVPEMELPASGFAMKGLTLVLIKPASERSVSEGDLLLGDLDGEDDEEKAVFGEAMREIVKRKMMFMMEMSSF</sequence>
<dbReference type="AlphaFoldDB" id="A0A660KLF1"/>
<dbReference type="OrthoDB" id="812961at2759"/>
<dbReference type="EMBL" id="CM017324">
    <property type="protein sequence ID" value="KAE8037227.1"/>
    <property type="molecule type" value="Genomic_DNA"/>
</dbReference>
<dbReference type="SUPFAM" id="SSF81383">
    <property type="entry name" value="F-box domain"/>
    <property type="match status" value="1"/>
</dbReference>
<dbReference type="PANTHER" id="PTHR31215">
    <property type="entry name" value="OS05G0510400 PROTEIN-RELATED"/>
    <property type="match status" value="1"/>
</dbReference>